<feature type="transmembrane region" description="Helical" evidence="1">
    <location>
        <begin position="100"/>
        <end position="119"/>
    </location>
</feature>
<dbReference type="AlphaFoldDB" id="A0A9W6GAT0"/>
<keyword evidence="1" id="KW-1133">Transmembrane helix</keyword>
<accession>A0A9W6GAT0</accession>
<feature type="transmembrane region" description="Helical" evidence="1">
    <location>
        <begin position="331"/>
        <end position="348"/>
    </location>
</feature>
<comment type="caution">
    <text evidence="2">The sequence shown here is derived from an EMBL/GenBank/DDBJ whole genome shotgun (WGS) entry which is preliminary data.</text>
</comment>
<protein>
    <submittedName>
        <fullName evidence="2">Uncharacterized protein</fullName>
    </submittedName>
</protein>
<gene>
    <name evidence="2" type="ORF">GALLR39Z86_32180</name>
</gene>
<dbReference type="Proteomes" id="UP001144313">
    <property type="component" value="Unassembled WGS sequence"/>
</dbReference>
<feature type="transmembrane region" description="Helical" evidence="1">
    <location>
        <begin position="159"/>
        <end position="178"/>
    </location>
</feature>
<keyword evidence="1" id="KW-0472">Membrane</keyword>
<feature type="transmembrane region" description="Helical" evidence="1">
    <location>
        <begin position="206"/>
        <end position="225"/>
    </location>
</feature>
<dbReference type="EMBL" id="BSDT01000001">
    <property type="protein sequence ID" value="GLI43368.1"/>
    <property type="molecule type" value="Genomic_DNA"/>
</dbReference>
<keyword evidence="3" id="KW-1185">Reference proteome</keyword>
<evidence type="ECO:0000256" key="1">
    <source>
        <dbReference type="SAM" id="Phobius"/>
    </source>
</evidence>
<name>A0A9W6GAT0_9ACTN</name>
<feature type="transmembrane region" description="Helical" evidence="1">
    <location>
        <begin position="18"/>
        <end position="39"/>
    </location>
</feature>
<dbReference type="RefSeq" id="WP_270113692.1">
    <property type="nucleotide sequence ID" value="NZ_BAAAOL010000017.1"/>
</dbReference>
<feature type="transmembrane region" description="Helical" evidence="1">
    <location>
        <begin position="245"/>
        <end position="268"/>
    </location>
</feature>
<reference evidence="2" key="1">
    <citation type="submission" date="2022-12" db="EMBL/GenBank/DDBJ databases">
        <title>Reference genome sequencing for broad-spectrum identification of bacterial and archaeal isolates by mass spectrometry.</title>
        <authorList>
            <person name="Sekiguchi Y."/>
            <person name="Tourlousse D.M."/>
        </authorList>
    </citation>
    <scope>NUCLEOTIDE SEQUENCE</scope>
    <source>
        <strain evidence="2">LLR39Z86</strain>
    </source>
</reference>
<feature type="transmembrane region" description="Helical" evidence="1">
    <location>
        <begin position="126"/>
        <end position="144"/>
    </location>
</feature>
<organism evidence="2 3">
    <name type="scientific">Glycomyces algeriensis</name>
    <dbReference type="NCBI Taxonomy" id="256037"/>
    <lineage>
        <taxon>Bacteria</taxon>
        <taxon>Bacillati</taxon>
        <taxon>Actinomycetota</taxon>
        <taxon>Actinomycetes</taxon>
        <taxon>Glycomycetales</taxon>
        <taxon>Glycomycetaceae</taxon>
        <taxon>Glycomyces</taxon>
    </lineage>
</organism>
<proteinExistence type="predicted"/>
<feature type="transmembrane region" description="Helical" evidence="1">
    <location>
        <begin position="289"/>
        <end position="311"/>
    </location>
</feature>
<keyword evidence="1" id="KW-0812">Transmembrane</keyword>
<evidence type="ECO:0000313" key="3">
    <source>
        <dbReference type="Proteomes" id="UP001144313"/>
    </source>
</evidence>
<evidence type="ECO:0000313" key="2">
    <source>
        <dbReference type="EMBL" id="GLI43368.1"/>
    </source>
</evidence>
<sequence>MTELLTKTQRPKTGWPEWIGYAAAAWSLLYGALGLVWALGGPGFPFGVGDAELMAEPGLAFTVSLLGRSTPEVAGPIIAGLGALGALAGVLMARGYGTGAARWLLPAYAWIVAVGLTVAVQDYRTLIVVAYTPVMLIGKVFFGWPEGVGWGALYRVERLNLLMLLLMGVVWALTAVAYRRKVNGDCGSCGRSEAERPSTLQRWARPATWTAFAIPLVYSVTRWAWALGFSLGIDPAFYAEGRESGLWLAGATLATLGGIGAVLTLGLIQRWGEVFPRWMIGLRGKRVPPMLAVVPATLVAALVASAGAMYIRLVVGRGGVTAETWPLELPETLWVVWGAALFVAAMAYHQRRRGLCKACGRGETK</sequence>